<dbReference type="Proteomes" id="UP000324222">
    <property type="component" value="Unassembled WGS sequence"/>
</dbReference>
<feature type="region of interest" description="Disordered" evidence="1">
    <location>
        <begin position="9"/>
        <end position="113"/>
    </location>
</feature>
<evidence type="ECO:0000256" key="1">
    <source>
        <dbReference type="SAM" id="MobiDB-lite"/>
    </source>
</evidence>
<comment type="caution">
    <text evidence="2">The sequence shown here is derived from an EMBL/GenBank/DDBJ whole genome shotgun (WGS) entry which is preliminary data.</text>
</comment>
<dbReference type="AlphaFoldDB" id="A0A5B7IVI2"/>
<feature type="compositionally biased region" description="Pro residues" evidence="1">
    <location>
        <begin position="13"/>
        <end position="23"/>
    </location>
</feature>
<evidence type="ECO:0000313" key="3">
    <source>
        <dbReference type="Proteomes" id="UP000324222"/>
    </source>
</evidence>
<protein>
    <submittedName>
        <fullName evidence="2">Uncharacterized protein</fullName>
    </submittedName>
</protein>
<dbReference type="EMBL" id="VSRR010078418">
    <property type="protein sequence ID" value="MPC88640.1"/>
    <property type="molecule type" value="Genomic_DNA"/>
</dbReference>
<proteinExistence type="predicted"/>
<keyword evidence="3" id="KW-1185">Reference proteome</keyword>
<organism evidence="2 3">
    <name type="scientific">Portunus trituberculatus</name>
    <name type="common">Swimming crab</name>
    <name type="synonym">Neptunus trituberculatus</name>
    <dbReference type="NCBI Taxonomy" id="210409"/>
    <lineage>
        <taxon>Eukaryota</taxon>
        <taxon>Metazoa</taxon>
        <taxon>Ecdysozoa</taxon>
        <taxon>Arthropoda</taxon>
        <taxon>Crustacea</taxon>
        <taxon>Multicrustacea</taxon>
        <taxon>Malacostraca</taxon>
        <taxon>Eumalacostraca</taxon>
        <taxon>Eucarida</taxon>
        <taxon>Decapoda</taxon>
        <taxon>Pleocyemata</taxon>
        <taxon>Brachyura</taxon>
        <taxon>Eubrachyura</taxon>
        <taxon>Portunoidea</taxon>
        <taxon>Portunidae</taxon>
        <taxon>Portuninae</taxon>
        <taxon>Portunus</taxon>
    </lineage>
</organism>
<sequence>MCYVHYLLGTSKPQPPLAHPPLTPNFSMDHTSQGWQGGHGWGQGQASLVASGRPPGAGLDSAGTSGAGEAPWLAPPPPGPASCGLPRGKQPPLSPPVPDQGPRQGIRPPFPSP</sequence>
<evidence type="ECO:0000313" key="2">
    <source>
        <dbReference type="EMBL" id="MPC88640.1"/>
    </source>
</evidence>
<reference evidence="2 3" key="1">
    <citation type="submission" date="2019-05" db="EMBL/GenBank/DDBJ databases">
        <title>Another draft genome of Portunus trituberculatus and its Hox gene families provides insights of decapod evolution.</title>
        <authorList>
            <person name="Jeong J.-H."/>
            <person name="Song I."/>
            <person name="Kim S."/>
            <person name="Choi T."/>
            <person name="Kim D."/>
            <person name="Ryu S."/>
            <person name="Kim W."/>
        </authorList>
    </citation>
    <scope>NUCLEOTIDE SEQUENCE [LARGE SCALE GENOMIC DNA]</scope>
    <source>
        <tissue evidence="2">Muscle</tissue>
    </source>
</reference>
<name>A0A5B7IVI2_PORTR</name>
<accession>A0A5B7IVI2</accession>
<gene>
    <name evidence="2" type="ORF">E2C01_083556</name>
</gene>